<dbReference type="SMART" id="SM00267">
    <property type="entry name" value="GGDEF"/>
    <property type="match status" value="1"/>
</dbReference>
<dbReference type="InterPro" id="IPR043128">
    <property type="entry name" value="Rev_trsase/Diguanyl_cyclase"/>
</dbReference>
<dbReference type="PANTHER" id="PTHR44757:SF2">
    <property type="entry name" value="BIOFILM ARCHITECTURE MAINTENANCE PROTEIN MBAA"/>
    <property type="match status" value="1"/>
</dbReference>
<dbReference type="PROSITE" id="PS50883">
    <property type="entry name" value="EAL"/>
    <property type="match status" value="1"/>
</dbReference>
<dbReference type="InterPro" id="IPR052155">
    <property type="entry name" value="Biofilm_reg_signaling"/>
</dbReference>
<dbReference type="InterPro" id="IPR035919">
    <property type="entry name" value="EAL_sf"/>
</dbReference>
<feature type="domain" description="GGDEF" evidence="2">
    <location>
        <begin position="245"/>
        <end position="378"/>
    </location>
</feature>
<dbReference type="RefSeq" id="WP_263529546.1">
    <property type="nucleotide sequence ID" value="NZ_JAOVZB010000002.1"/>
</dbReference>
<gene>
    <name evidence="3" type="ORF">OFY17_04590</name>
</gene>
<dbReference type="SMART" id="SM00052">
    <property type="entry name" value="EAL"/>
    <property type="match status" value="1"/>
</dbReference>
<dbReference type="InterPro" id="IPR001633">
    <property type="entry name" value="EAL_dom"/>
</dbReference>
<feature type="domain" description="EAL" evidence="1">
    <location>
        <begin position="387"/>
        <end position="641"/>
    </location>
</feature>
<dbReference type="Pfam" id="PF00563">
    <property type="entry name" value="EAL"/>
    <property type="match status" value="1"/>
</dbReference>
<evidence type="ECO:0000313" key="3">
    <source>
        <dbReference type="EMBL" id="MCV2402162.1"/>
    </source>
</evidence>
<dbReference type="Gene3D" id="3.20.20.450">
    <property type="entry name" value="EAL domain"/>
    <property type="match status" value="1"/>
</dbReference>
<dbReference type="PROSITE" id="PS50887">
    <property type="entry name" value="GGDEF"/>
    <property type="match status" value="1"/>
</dbReference>
<dbReference type="InterPro" id="IPR000160">
    <property type="entry name" value="GGDEF_dom"/>
</dbReference>
<dbReference type="PANTHER" id="PTHR44757">
    <property type="entry name" value="DIGUANYLATE CYCLASE DGCP"/>
    <property type="match status" value="1"/>
</dbReference>
<dbReference type="SUPFAM" id="SSF55073">
    <property type="entry name" value="Nucleotide cyclase"/>
    <property type="match status" value="1"/>
</dbReference>
<dbReference type="EMBL" id="JAOVZB010000002">
    <property type="protein sequence ID" value="MCV2402162.1"/>
    <property type="molecule type" value="Genomic_DNA"/>
</dbReference>
<dbReference type="InterPro" id="IPR029787">
    <property type="entry name" value="Nucleotide_cyclase"/>
</dbReference>
<dbReference type="CDD" id="cd01949">
    <property type="entry name" value="GGDEF"/>
    <property type="match status" value="1"/>
</dbReference>
<protein>
    <submittedName>
        <fullName evidence="3">EAL domain-containing protein</fullName>
    </submittedName>
</protein>
<sequence>MEDASVPWCNGAAEELLSHSLSDIGTGVRVIDLQFKDSCSCDLDGYVEGELVALKSPCFSKNGLFYNMVGTVTLLDDNRKALSIQAHPIQSGQMDASHPFTFSSVFDPLTQFKSLSAAIFTLDGRFITASEHFSEIFGSIRNIRDLFAMSGSANSFIQGATQYSGFSQEIRLSTRRGVRWHKAETSLDKSSNYIYLLTHDIQQERNHEGALYRLTNYDKLTNLPNKNLLNEQLENTLATAHKYQRDFGVLYLNLDSFKVINDNFGYQVGDELIQRVADRMKVTLPSNACLYHMGSDEFVVVLDNLNSTEELTLIAEKVMSNADDTYSVANMEMIITSTIGIASYPQHAKDVDGLLKSANAAMYHAKSIGHNMKVVYEEHMAENINVHLTLGRCLRKAIDQEEFVLHYQPKIRLPEETVVGAEALIRWIHPDFGMVSPDQFIPLAEESGLILPLGRWVIRKACLQLKEWREAGYPPIKVSVNLSSRQFMQADLVDMVRDILEETDVDPQYLELELTESMLMADAQKSIEKLHGFRELGLTLSIDDFGTGYSSLAYLKKFPIQALKIDRSFINDLGLDSDNDAIVKATIAMAKSLHLDIIAEGVENSFQADILNSYDCLDVQGYHFSKPLSSDDFVSYLKQNAFIERDAFIKSDGFNHTDIFNDQNIGMMLTLD</sequence>
<dbReference type="Pfam" id="PF00990">
    <property type="entry name" value="GGDEF"/>
    <property type="match status" value="1"/>
</dbReference>
<dbReference type="Gene3D" id="3.30.70.270">
    <property type="match status" value="1"/>
</dbReference>
<evidence type="ECO:0000313" key="4">
    <source>
        <dbReference type="Proteomes" id="UP001209713"/>
    </source>
</evidence>
<comment type="caution">
    <text evidence="3">The sequence shown here is derived from an EMBL/GenBank/DDBJ whole genome shotgun (WGS) entry which is preliminary data.</text>
</comment>
<dbReference type="SUPFAM" id="SSF141868">
    <property type="entry name" value="EAL domain-like"/>
    <property type="match status" value="1"/>
</dbReference>
<evidence type="ECO:0000259" key="1">
    <source>
        <dbReference type="PROSITE" id="PS50883"/>
    </source>
</evidence>
<dbReference type="CDD" id="cd01948">
    <property type="entry name" value="EAL"/>
    <property type="match status" value="1"/>
</dbReference>
<reference evidence="3 4" key="1">
    <citation type="submission" date="2022-10" db="EMBL/GenBank/DDBJ databases">
        <title>Marinomonas transparenta sp. nov. and Marinomonas sargassi sp. nov., isolated from marine alga (Sargassum natans (L.) Gaillon).</title>
        <authorList>
            <person name="Wang Y."/>
        </authorList>
    </citation>
    <scope>NUCLEOTIDE SEQUENCE [LARGE SCALE GENOMIC DNA]</scope>
    <source>
        <strain evidence="3 4">C2222</strain>
    </source>
</reference>
<accession>A0ABT2YQJ6</accession>
<proteinExistence type="predicted"/>
<keyword evidence="4" id="KW-1185">Reference proteome</keyword>
<dbReference type="NCBIfam" id="TIGR00254">
    <property type="entry name" value="GGDEF"/>
    <property type="match status" value="1"/>
</dbReference>
<name>A0ABT2YQJ6_9GAMM</name>
<organism evidence="3 4">
    <name type="scientific">Marinomonas sargassi</name>
    <dbReference type="NCBI Taxonomy" id="2984494"/>
    <lineage>
        <taxon>Bacteria</taxon>
        <taxon>Pseudomonadati</taxon>
        <taxon>Pseudomonadota</taxon>
        <taxon>Gammaproteobacteria</taxon>
        <taxon>Oceanospirillales</taxon>
        <taxon>Oceanospirillaceae</taxon>
        <taxon>Marinomonas</taxon>
    </lineage>
</organism>
<dbReference type="Proteomes" id="UP001209713">
    <property type="component" value="Unassembled WGS sequence"/>
</dbReference>
<evidence type="ECO:0000259" key="2">
    <source>
        <dbReference type="PROSITE" id="PS50887"/>
    </source>
</evidence>